<evidence type="ECO:0000256" key="1">
    <source>
        <dbReference type="SAM" id="MobiDB-lite"/>
    </source>
</evidence>
<name>A0ABP7LI32_9SPHN</name>
<evidence type="ECO:0000259" key="2">
    <source>
        <dbReference type="Pfam" id="PF07238"/>
    </source>
</evidence>
<dbReference type="Proteomes" id="UP001500827">
    <property type="component" value="Unassembled WGS sequence"/>
</dbReference>
<keyword evidence="4" id="KW-1185">Reference proteome</keyword>
<proteinExistence type="predicted"/>
<sequence>MSDVMLFQRAAPSFAAGLAKRGHHIVYRANESNHCPGCGRSQWYIGRISAECGFCGTAVPLAETYRQEASLPKARSTKPAPSADLRRHPRMSANGRKLQLLIDGSPTKFALHNISEGGAMGDSVTELVPGAQVHVRFEGGILVPAEVKWAEDGLVGLAFINPVILDRSKAPRN</sequence>
<evidence type="ECO:0000313" key="4">
    <source>
        <dbReference type="Proteomes" id="UP001500827"/>
    </source>
</evidence>
<protein>
    <recommendedName>
        <fullName evidence="2">PilZ domain-containing protein</fullName>
    </recommendedName>
</protein>
<gene>
    <name evidence="3" type="ORF">GCM10022276_20260</name>
</gene>
<dbReference type="InterPro" id="IPR009875">
    <property type="entry name" value="PilZ_domain"/>
</dbReference>
<dbReference type="SUPFAM" id="SSF141371">
    <property type="entry name" value="PilZ domain-like"/>
    <property type="match status" value="1"/>
</dbReference>
<dbReference type="Pfam" id="PF07238">
    <property type="entry name" value="PilZ"/>
    <property type="match status" value="1"/>
</dbReference>
<comment type="caution">
    <text evidence="3">The sequence shown here is derived from an EMBL/GenBank/DDBJ whole genome shotgun (WGS) entry which is preliminary data.</text>
</comment>
<feature type="domain" description="PilZ" evidence="2">
    <location>
        <begin position="85"/>
        <end position="162"/>
    </location>
</feature>
<reference evidence="4" key="1">
    <citation type="journal article" date="2019" name="Int. J. Syst. Evol. Microbiol.">
        <title>The Global Catalogue of Microorganisms (GCM) 10K type strain sequencing project: providing services to taxonomists for standard genome sequencing and annotation.</title>
        <authorList>
            <consortium name="The Broad Institute Genomics Platform"/>
            <consortium name="The Broad Institute Genome Sequencing Center for Infectious Disease"/>
            <person name="Wu L."/>
            <person name="Ma J."/>
        </authorList>
    </citation>
    <scope>NUCLEOTIDE SEQUENCE [LARGE SCALE GENOMIC DNA]</scope>
    <source>
        <strain evidence="4">JCM 17543</strain>
    </source>
</reference>
<feature type="region of interest" description="Disordered" evidence="1">
    <location>
        <begin position="69"/>
        <end position="89"/>
    </location>
</feature>
<evidence type="ECO:0000313" key="3">
    <source>
        <dbReference type="EMBL" id="GAA3901450.1"/>
    </source>
</evidence>
<dbReference type="RefSeq" id="WP_344699569.1">
    <property type="nucleotide sequence ID" value="NZ_BAABBM010000001.1"/>
</dbReference>
<organism evidence="3 4">
    <name type="scientific">Sphingomonas limnosediminicola</name>
    <dbReference type="NCBI Taxonomy" id="940133"/>
    <lineage>
        <taxon>Bacteria</taxon>
        <taxon>Pseudomonadati</taxon>
        <taxon>Pseudomonadota</taxon>
        <taxon>Alphaproteobacteria</taxon>
        <taxon>Sphingomonadales</taxon>
        <taxon>Sphingomonadaceae</taxon>
        <taxon>Sphingomonas</taxon>
    </lineage>
</organism>
<dbReference type="EMBL" id="BAABBM010000001">
    <property type="protein sequence ID" value="GAA3901450.1"/>
    <property type="molecule type" value="Genomic_DNA"/>
</dbReference>
<accession>A0ABP7LI32</accession>